<gene>
    <name evidence="6" type="ORF">EV215_0873</name>
</gene>
<keyword evidence="1" id="KW-0677">Repeat</keyword>
<feature type="signal peptide" evidence="4">
    <location>
        <begin position="1"/>
        <end position="20"/>
    </location>
</feature>
<dbReference type="InterPro" id="IPR019734">
    <property type="entry name" value="TPR_rpt"/>
</dbReference>
<name>A0AA46DZK3_9FUSO</name>
<dbReference type="AlphaFoldDB" id="A0AA46DZK3"/>
<feature type="repeat" description="TPR" evidence="3">
    <location>
        <begin position="442"/>
        <end position="475"/>
    </location>
</feature>
<keyword evidence="4" id="KW-0732">Signal</keyword>
<comment type="caution">
    <text evidence="6">The sequence shown here is derived from an EMBL/GenBank/DDBJ whole genome shotgun (WGS) entry which is preliminary data.</text>
</comment>
<dbReference type="PROSITE" id="PS50005">
    <property type="entry name" value="TPR"/>
    <property type="match status" value="3"/>
</dbReference>
<dbReference type="InterPro" id="IPR011990">
    <property type="entry name" value="TPR-like_helical_dom_sf"/>
</dbReference>
<proteinExistence type="predicted"/>
<sequence length="940" mass="113337">MKKKLLLLILFSSLYIQSLSSDLDDMKYIQKLYQNKEYEITLMELENFILKYPNSKYYSTAVYMLGNTYYITKDYENAEKNYKKILNSEFSDKAYYYLSVIYINEDREEDAKVVLKKISRDSKYREISTYNLAQYLYKKGKVDEAEIYFKSLISLQGENKKQGLLNLGVISYNKGEYIKATVYLEEYISLEKNDKDNIARAYYMLGVSYKELEDVMSAIDYYVKIENEYKNSVYYNETLRDLMLIYRELKDYKEFENYALKLKGTKYEMLANILLADYKYDIKEYAEAEKYYRFVLEKNENEDIRLKYSLVLLNENKKNETIESLKKLKDTKYHYEYLYYTAYLLYNDKKYKEVLTLLEGYDSNGNVKYENYLDIFLAESAYVLKEFNLAKKYYNKIYTKSKNLEDLYKLVLINSSLENLDELENLYNEYNSNFSNDRKYRKEIYLTIGNIYIKNNELEKGEKVYKEFLKIQDDSVILENLITVLLKRGKYKELLIYLDKEEIDDENIYLRGIANLGLSNFKEAEKAFLSLIKSEETSVKEKERANVKLVEVYLLTKQFEKVIKYAQEYEKNQYKLDYNTIMQNKALAYFRLNQYENARNIYKELEKNNDYKDLATYMIAETYYNEKNYKNAKIYYEKVIKNSKNEKNIENSKYWLINIEYINNNFDVALNKIKEFEDNYKKSEYLNDISYIKANIYLKQNENKLAIKEYKEIYSKTTDLIKKETTAKKIMELYYAENDIQNALKWNNLLKDKNYKTLYKGFIYDKAKQPKKAFEEYLKITKDKKYGDIANYYIGNYYFNDNDYEKAREYYEKVLSFEISEYKDKALFKIGESYELENNYLKAISAFLKIKLIYTESNLQDIVLIKLGELYELDGKFNKALLSFKEYYDKYKHGSDYPYVVEKLMVYYINNKKLNVAKNYYIELKKLNKENASKYKEYFN</sequence>
<dbReference type="Pfam" id="PF13174">
    <property type="entry name" value="TPR_6"/>
    <property type="match status" value="2"/>
</dbReference>
<keyword evidence="2 3" id="KW-0802">TPR repeat</keyword>
<dbReference type="Proteomes" id="UP000294678">
    <property type="component" value="Unassembled WGS sequence"/>
</dbReference>
<evidence type="ECO:0000259" key="5">
    <source>
        <dbReference type="Pfam" id="PF09976"/>
    </source>
</evidence>
<dbReference type="PANTHER" id="PTHR12558">
    <property type="entry name" value="CELL DIVISION CYCLE 16,23,27"/>
    <property type="match status" value="1"/>
</dbReference>
<dbReference type="Pfam" id="PF09976">
    <property type="entry name" value="TPR_21"/>
    <property type="match status" value="1"/>
</dbReference>
<dbReference type="InterPro" id="IPR013105">
    <property type="entry name" value="TPR_2"/>
</dbReference>
<evidence type="ECO:0000256" key="3">
    <source>
        <dbReference type="PROSITE-ProRule" id="PRU00339"/>
    </source>
</evidence>
<feature type="repeat" description="TPR" evidence="3">
    <location>
        <begin position="59"/>
        <end position="92"/>
    </location>
</feature>
<dbReference type="PANTHER" id="PTHR12558:SF13">
    <property type="entry name" value="CELL DIVISION CYCLE PROTEIN 27 HOMOLOG"/>
    <property type="match status" value="1"/>
</dbReference>
<evidence type="ECO:0000256" key="4">
    <source>
        <dbReference type="SAM" id="SignalP"/>
    </source>
</evidence>
<dbReference type="RefSeq" id="WP_134112764.1">
    <property type="nucleotide sequence ID" value="NZ_SOBG01000003.1"/>
</dbReference>
<dbReference type="Gene3D" id="1.25.40.10">
    <property type="entry name" value="Tetratricopeptide repeat domain"/>
    <property type="match status" value="6"/>
</dbReference>
<dbReference type="Pfam" id="PF07719">
    <property type="entry name" value="TPR_2"/>
    <property type="match status" value="1"/>
</dbReference>
<evidence type="ECO:0000256" key="2">
    <source>
        <dbReference type="ARBA" id="ARBA00022803"/>
    </source>
</evidence>
<feature type="domain" description="Ancillary SecYEG translocon subunit/Cell division coordinator CpoB TPR" evidence="5">
    <location>
        <begin position="603"/>
        <end position="721"/>
    </location>
</feature>
<dbReference type="Pfam" id="PF13181">
    <property type="entry name" value="TPR_8"/>
    <property type="match status" value="3"/>
</dbReference>
<feature type="repeat" description="TPR" evidence="3">
    <location>
        <begin position="788"/>
        <end position="821"/>
    </location>
</feature>
<reference evidence="6 7" key="1">
    <citation type="submission" date="2019-03" db="EMBL/GenBank/DDBJ databases">
        <title>Genomic Encyclopedia of Type Strains, Phase IV (KMG-IV): sequencing the most valuable type-strain genomes for metagenomic binning, comparative biology and taxonomic classification.</title>
        <authorList>
            <person name="Goeker M."/>
        </authorList>
    </citation>
    <scope>NUCLEOTIDE SEQUENCE [LARGE SCALE GENOMIC DNA]</scope>
    <source>
        <strain evidence="6 7">DSM 100055</strain>
    </source>
</reference>
<evidence type="ECO:0000256" key="1">
    <source>
        <dbReference type="ARBA" id="ARBA00022737"/>
    </source>
</evidence>
<evidence type="ECO:0000313" key="6">
    <source>
        <dbReference type="EMBL" id="TDT71497.1"/>
    </source>
</evidence>
<feature type="chain" id="PRO_5041351440" evidence="4">
    <location>
        <begin position="21"/>
        <end position="940"/>
    </location>
</feature>
<dbReference type="SUPFAM" id="SSF48452">
    <property type="entry name" value="TPR-like"/>
    <property type="match status" value="5"/>
</dbReference>
<protein>
    <submittedName>
        <fullName evidence="6">Tetratricopeptide repeat protein</fullName>
    </submittedName>
</protein>
<keyword evidence="7" id="KW-1185">Reference proteome</keyword>
<dbReference type="EMBL" id="SOBG01000003">
    <property type="protein sequence ID" value="TDT71497.1"/>
    <property type="molecule type" value="Genomic_DNA"/>
</dbReference>
<dbReference type="InterPro" id="IPR018704">
    <property type="entry name" value="SecYEG/CpoB_TPR"/>
</dbReference>
<organism evidence="6 7">
    <name type="scientific">Hypnocyclicus thermotrophus</name>
    <dbReference type="NCBI Taxonomy" id="1627895"/>
    <lineage>
        <taxon>Bacteria</taxon>
        <taxon>Fusobacteriati</taxon>
        <taxon>Fusobacteriota</taxon>
        <taxon>Fusobacteriia</taxon>
        <taxon>Fusobacteriales</taxon>
        <taxon>Fusobacteriaceae</taxon>
        <taxon>Hypnocyclicus</taxon>
    </lineage>
</organism>
<evidence type="ECO:0000313" key="7">
    <source>
        <dbReference type="Proteomes" id="UP000294678"/>
    </source>
</evidence>
<accession>A0AA46DZK3</accession>
<dbReference type="SMART" id="SM00028">
    <property type="entry name" value="TPR"/>
    <property type="match status" value="11"/>
</dbReference>